<protein>
    <submittedName>
        <fullName evidence="1">Uncharacterized protein</fullName>
    </submittedName>
</protein>
<sequence>MYYSSGQQSEKRSFVGVSAKCKTTKLRMQNYVSNRTEKKDSVIQSIIFRASVLLPVPAWPSLPPERIPRCPPTSSRRPGPFRDRFGLASLFLAVRRNGRLSSLLDLDHFLILRLQRHRDYQEAVVFRGLYLVHLSATG</sequence>
<comment type="caution">
    <text evidence="1">The sequence shown here is derived from an EMBL/GenBank/DDBJ whole genome shotgun (WGS) entry which is preliminary data.</text>
</comment>
<name>A0A4S2KJA3_9HYME</name>
<evidence type="ECO:0000313" key="1">
    <source>
        <dbReference type="EMBL" id="TGZ49663.1"/>
    </source>
</evidence>
<proteinExistence type="predicted"/>
<reference evidence="1 2" key="1">
    <citation type="journal article" date="2019" name="Philos. Trans. R. Soc. Lond., B, Biol. Sci.">
        <title>Ant behaviour and brain gene expression of defending hosts depend on the ecological success of the intruding social parasite.</title>
        <authorList>
            <person name="Kaur R."/>
            <person name="Stoldt M."/>
            <person name="Jongepier E."/>
            <person name="Feldmeyer B."/>
            <person name="Menzel F."/>
            <person name="Bornberg-Bauer E."/>
            <person name="Foitzik S."/>
        </authorList>
    </citation>
    <scope>NUCLEOTIDE SEQUENCE [LARGE SCALE GENOMIC DNA]</scope>
    <source>
        <tissue evidence="1">Whole body</tissue>
    </source>
</reference>
<accession>A0A4S2KJA3</accession>
<keyword evidence="2" id="KW-1185">Reference proteome</keyword>
<dbReference type="EMBL" id="QBLH01002107">
    <property type="protein sequence ID" value="TGZ49663.1"/>
    <property type="molecule type" value="Genomic_DNA"/>
</dbReference>
<dbReference type="Proteomes" id="UP000310200">
    <property type="component" value="Unassembled WGS sequence"/>
</dbReference>
<organism evidence="1 2">
    <name type="scientific">Temnothorax longispinosus</name>
    <dbReference type="NCBI Taxonomy" id="300112"/>
    <lineage>
        <taxon>Eukaryota</taxon>
        <taxon>Metazoa</taxon>
        <taxon>Ecdysozoa</taxon>
        <taxon>Arthropoda</taxon>
        <taxon>Hexapoda</taxon>
        <taxon>Insecta</taxon>
        <taxon>Pterygota</taxon>
        <taxon>Neoptera</taxon>
        <taxon>Endopterygota</taxon>
        <taxon>Hymenoptera</taxon>
        <taxon>Apocrita</taxon>
        <taxon>Aculeata</taxon>
        <taxon>Formicoidea</taxon>
        <taxon>Formicidae</taxon>
        <taxon>Myrmicinae</taxon>
        <taxon>Temnothorax</taxon>
    </lineage>
</organism>
<dbReference type="AlphaFoldDB" id="A0A4S2KJA3"/>
<evidence type="ECO:0000313" key="2">
    <source>
        <dbReference type="Proteomes" id="UP000310200"/>
    </source>
</evidence>
<gene>
    <name evidence="1" type="ORF">DBV15_01291</name>
</gene>